<dbReference type="InterPro" id="IPR001958">
    <property type="entry name" value="Tet-R_TetA/multi-R_MdtG-like"/>
</dbReference>
<gene>
    <name evidence="7" type="ordered locus">Mmar10_2520</name>
</gene>
<dbReference type="GO" id="GO:0016020">
    <property type="term" value="C:membrane"/>
    <property type="evidence" value="ECO:0007669"/>
    <property type="project" value="UniProtKB-SubCell"/>
</dbReference>
<comment type="subcellular location">
    <subcellularLocation>
        <location evidence="1">Membrane</location>
        <topology evidence="1">Multi-pass membrane protein</topology>
    </subcellularLocation>
</comment>
<dbReference type="Gene3D" id="1.20.1250.20">
    <property type="entry name" value="MFS general substrate transporter like domains"/>
    <property type="match status" value="1"/>
</dbReference>
<keyword evidence="3 5" id="KW-1133">Transmembrane helix</keyword>
<proteinExistence type="predicted"/>
<feature type="transmembrane region" description="Helical" evidence="5">
    <location>
        <begin position="114"/>
        <end position="137"/>
    </location>
</feature>
<dbReference type="AlphaFoldDB" id="Q0ALN7"/>
<feature type="domain" description="Major facilitator superfamily (MFS) profile" evidence="6">
    <location>
        <begin position="22"/>
        <end position="416"/>
    </location>
</feature>
<accession>Q0ALN7</accession>
<dbReference type="PANTHER" id="PTHR23546">
    <property type="entry name" value="TRANSPORT PROTEIN"/>
    <property type="match status" value="1"/>
</dbReference>
<dbReference type="PRINTS" id="PR01035">
    <property type="entry name" value="TCRTETA"/>
</dbReference>
<evidence type="ECO:0000256" key="3">
    <source>
        <dbReference type="ARBA" id="ARBA00022989"/>
    </source>
</evidence>
<organism evidence="7 8">
    <name type="scientific">Maricaulis maris (strain MCS10)</name>
    <name type="common">Caulobacter maris</name>
    <dbReference type="NCBI Taxonomy" id="394221"/>
    <lineage>
        <taxon>Bacteria</taxon>
        <taxon>Pseudomonadati</taxon>
        <taxon>Pseudomonadota</taxon>
        <taxon>Alphaproteobacteria</taxon>
        <taxon>Maricaulales</taxon>
        <taxon>Maricaulaceae</taxon>
        <taxon>Maricaulis</taxon>
    </lineage>
</organism>
<dbReference type="GO" id="GO:0022857">
    <property type="term" value="F:transmembrane transporter activity"/>
    <property type="evidence" value="ECO:0007669"/>
    <property type="project" value="InterPro"/>
</dbReference>
<dbReference type="HOGENOM" id="CLU_001265_10_11_5"/>
<feature type="transmembrane region" description="Helical" evidence="5">
    <location>
        <begin position="391"/>
        <end position="410"/>
    </location>
</feature>
<feature type="transmembrane region" description="Helical" evidence="5">
    <location>
        <begin position="56"/>
        <end position="76"/>
    </location>
</feature>
<dbReference type="InterPro" id="IPR011701">
    <property type="entry name" value="MFS"/>
</dbReference>
<dbReference type="eggNOG" id="COG2814">
    <property type="taxonomic scope" value="Bacteria"/>
</dbReference>
<dbReference type="STRING" id="394221.Mmar10_2520"/>
<protein>
    <submittedName>
        <fullName evidence="7">Major facilitator superfamily MFS_1</fullName>
    </submittedName>
</protein>
<dbReference type="Proteomes" id="UP000001964">
    <property type="component" value="Chromosome"/>
</dbReference>
<dbReference type="CDD" id="cd17330">
    <property type="entry name" value="MFS_SLC46_TetA_like"/>
    <property type="match status" value="1"/>
</dbReference>
<evidence type="ECO:0000313" key="8">
    <source>
        <dbReference type="Proteomes" id="UP000001964"/>
    </source>
</evidence>
<feature type="transmembrane region" description="Helical" evidence="5">
    <location>
        <begin position="303"/>
        <end position="322"/>
    </location>
</feature>
<dbReference type="InterPro" id="IPR036259">
    <property type="entry name" value="MFS_trans_sf"/>
</dbReference>
<dbReference type="RefSeq" id="WP_011644450.1">
    <property type="nucleotide sequence ID" value="NC_008347.1"/>
</dbReference>
<feature type="transmembrane region" description="Helical" evidence="5">
    <location>
        <begin position="238"/>
        <end position="260"/>
    </location>
</feature>
<evidence type="ECO:0000256" key="5">
    <source>
        <dbReference type="SAM" id="Phobius"/>
    </source>
</evidence>
<dbReference type="SUPFAM" id="SSF103473">
    <property type="entry name" value="MFS general substrate transporter"/>
    <property type="match status" value="1"/>
</dbReference>
<reference evidence="7 8" key="1">
    <citation type="submission" date="2006-08" db="EMBL/GenBank/DDBJ databases">
        <title>Complete sequence of Maricaulis maris MCS10.</title>
        <authorList>
            <consortium name="US DOE Joint Genome Institute"/>
            <person name="Copeland A."/>
            <person name="Lucas S."/>
            <person name="Lapidus A."/>
            <person name="Barry K."/>
            <person name="Detter J.C."/>
            <person name="Glavina del Rio T."/>
            <person name="Hammon N."/>
            <person name="Israni S."/>
            <person name="Dalin E."/>
            <person name="Tice H."/>
            <person name="Pitluck S."/>
            <person name="Saunders E."/>
            <person name="Brettin T."/>
            <person name="Bruce D."/>
            <person name="Han C."/>
            <person name="Tapia R."/>
            <person name="Gilna P."/>
            <person name="Schmutz J."/>
            <person name="Larimer F."/>
            <person name="Land M."/>
            <person name="Hauser L."/>
            <person name="Kyrpides N."/>
            <person name="Mikhailova N."/>
            <person name="Viollier P."/>
            <person name="Stephens C."/>
            <person name="Richardson P."/>
        </authorList>
    </citation>
    <scope>NUCLEOTIDE SEQUENCE [LARGE SCALE GENOMIC DNA]</scope>
    <source>
        <strain evidence="7 8">MCS10</strain>
    </source>
</reference>
<feature type="transmembrane region" description="Helical" evidence="5">
    <location>
        <begin position="88"/>
        <end position="108"/>
    </location>
</feature>
<keyword evidence="2 5" id="KW-0812">Transmembrane</keyword>
<feature type="transmembrane region" description="Helical" evidence="5">
    <location>
        <begin position="272"/>
        <end position="296"/>
    </location>
</feature>
<dbReference type="KEGG" id="mmr:Mmar10_2520"/>
<evidence type="ECO:0000256" key="4">
    <source>
        <dbReference type="ARBA" id="ARBA00023136"/>
    </source>
</evidence>
<feature type="transmembrane region" description="Helical" evidence="5">
    <location>
        <begin position="184"/>
        <end position="206"/>
    </location>
</feature>
<feature type="transmembrane region" description="Helical" evidence="5">
    <location>
        <begin position="362"/>
        <end position="385"/>
    </location>
</feature>
<keyword evidence="8" id="KW-1185">Reference proteome</keyword>
<name>Q0ALN7_MARMM</name>
<feature type="transmembrane region" description="Helical" evidence="5">
    <location>
        <begin position="21"/>
        <end position="44"/>
    </location>
</feature>
<evidence type="ECO:0000313" key="7">
    <source>
        <dbReference type="EMBL" id="ABI66806.1"/>
    </source>
</evidence>
<feature type="transmembrane region" description="Helical" evidence="5">
    <location>
        <begin position="328"/>
        <end position="350"/>
    </location>
</feature>
<feature type="transmembrane region" description="Helical" evidence="5">
    <location>
        <begin position="158"/>
        <end position="178"/>
    </location>
</feature>
<dbReference type="Pfam" id="PF07690">
    <property type="entry name" value="MFS_1"/>
    <property type="match status" value="1"/>
</dbReference>
<dbReference type="EMBL" id="CP000449">
    <property type="protein sequence ID" value="ABI66806.1"/>
    <property type="molecule type" value="Genomic_DNA"/>
</dbReference>
<sequence length="427" mass="44604">MTRMTPFYDPANPSSQAERRGAFRLLFLCLMATGIGNNMLFAILPPLARGLAVPEYWVGAIYTVSAVLFMTMTPIWGALSDRRGRKPFIVFGLSAFACSTLIFAGAAWAGESGWVPPLAAIFAMALARTLFGSLGSATNPAAQAYVADRTSPAERTEALAGMTAAFGMGAVIGPTLAATLVELVGVPIFMVIISATVAAGAVAVWFKLPEQSPPKQQSRPINPFKQFAFAADPRIAPFVGYGCVTWIVQSLSLSTLAFFIMDSLGLDEAEGLQMSAIALAAGAGALIVAQLVVIPAMKASARVLMAWGAVITIAGFGLMIIAPNYAGIVTAYILISFAFGLSRSGFVGGASIAVKPEEQGRVAGLTTATAGLGFIIGPVGGLFMYNQLGHLVPYYVAVVLSIIAAAIAWYHPGIRRAGEVVEVEPDP</sequence>
<evidence type="ECO:0000256" key="1">
    <source>
        <dbReference type="ARBA" id="ARBA00004141"/>
    </source>
</evidence>
<dbReference type="PROSITE" id="PS50850">
    <property type="entry name" value="MFS"/>
    <property type="match status" value="1"/>
</dbReference>
<dbReference type="InterPro" id="IPR020846">
    <property type="entry name" value="MFS_dom"/>
</dbReference>
<evidence type="ECO:0000256" key="2">
    <source>
        <dbReference type="ARBA" id="ARBA00022692"/>
    </source>
</evidence>
<evidence type="ECO:0000259" key="6">
    <source>
        <dbReference type="PROSITE" id="PS50850"/>
    </source>
</evidence>
<dbReference type="PANTHER" id="PTHR23546:SF1">
    <property type="entry name" value="MEMBRANE PROTEIN"/>
    <property type="match status" value="1"/>
</dbReference>
<keyword evidence="4 5" id="KW-0472">Membrane</keyword>